<sequence>MFLQSDQFFVARCFALLNEIIAVHPTNNSERRPTKHHIHQPNCLKQLNVALMNFSPNLSSGHSFILEDSEQCRHIGGALVIDDDEDAIFLGKSPNIFAIFID</sequence>
<organism evidence="1 2">
    <name type="scientific">Globodera rostochiensis</name>
    <name type="common">Golden nematode worm</name>
    <name type="synonym">Heterodera rostochiensis</name>
    <dbReference type="NCBI Taxonomy" id="31243"/>
    <lineage>
        <taxon>Eukaryota</taxon>
        <taxon>Metazoa</taxon>
        <taxon>Ecdysozoa</taxon>
        <taxon>Nematoda</taxon>
        <taxon>Chromadorea</taxon>
        <taxon>Rhabditida</taxon>
        <taxon>Tylenchina</taxon>
        <taxon>Tylenchomorpha</taxon>
        <taxon>Tylenchoidea</taxon>
        <taxon>Heteroderidae</taxon>
        <taxon>Heteroderinae</taxon>
        <taxon>Globodera</taxon>
    </lineage>
</organism>
<evidence type="ECO:0000313" key="1">
    <source>
        <dbReference type="Proteomes" id="UP000887572"/>
    </source>
</evidence>
<dbReference type="Proteomes" id="UP000887572">
    <property type="component" value="Unplaced"/>
</dbReference>
<proteinExistence type="predicted"/>
<protein>
    <submittedName>
        <fullName evidence="2">Uncharacterized protein</fullName>
    </submittedName>
</protein>
<accession>A0A914HIN9</accession>
<keyword evidence="1" id="KW-1185">Reference proteome</keyword>
<dbReference type="WBParaSite" id="Gr19_v10_g17525.t1">
    <property type="protein sequence ID" value="Gr19_v10_g17525.t1"/>
    <property type="gene ID" value="Gr19_v10_g17525"/>
</dbReference>
<dbReference type="AlphaFoldDB" id="A0A914HIN9"/>
<reference evidence="2" key="1">
    <citation type="submission" date="2022-11" db="UniProtKB">
        <authorList>
            <consortium name="WormBaseParasite"/>
        </authorList>
    </citation>
    <scope>IDENTIFICATION</scope>
</reference>
<name>A0A914HIN9_GLORO</name>
<evidence type="ECO:0000313" key="2">
    <source>
        <dbReference type="WBParaSite" id="Gr19_v10_g17525.t1"/>
    </source>
</evidence>